<name>A0ABW3FXC4_9PSEU</name>
<keyword evidence="3" id="KW-1185">Reference proteome</keyword>
<proteinExistence type="predicted"/>
<gene>
    <name evidence="2" type="ORF">ACFQ16_17440</name>
</gene>
<dbReference type="SUPFAM" id="SSF82607">
    <property type="entry name" value="YbaB-like"/>
    <property type="match status" value="1"/>
</dbReference>
<dbReference type="EMBL" id="JBHTIW010000013">
    <property type="protein sequence ID" value="MFD0921530.1"/>
    <property type="molecule type" value="Genomic_DNA"/>
</dbReference>
<dbReference type="InterPro" id="IPR004401">
    <property type="entry name" value="YbaB/EbfC"/>
</dbReference>
<evidence type="ECO:0000313" key="2">
    <source>
        <dbReference type="EMBL" id="MFD0921530.1"/>
    </source>
</evidence>
<accession>A0ABW3FXC4</accession>
<dbReference type="Proteomes" id="UP001597018">
    <property type="component" value="Unassembled WGS sequence"/>
</dbReference>
<reference evidence="3" key="1">
    <citation type="journal article" date="2019" name="Int. J. Syst. Evol. Microbiol.">
        <title>The Global Catalogue of Microorganisms (GCM) 10K type strain sequencing project: providing services to taxonomists for standard genome sequencing and annotation.</title>
        <authorList>
            <consortium name="The Broad Institute Genomics Platform"/>
            <consortium name="The Broad Institute Genome Sequencing Center for Infectious Disease"/>
            <person name="Wu L."/>
            <person name="Ma J."/>
        </authorList>
    </citation>
    <scope>NUCLEOTIDE SEQUENCE [LARGE SCALE GENOMIC DNA]</scope>
    <source>
        <strain evidence="3">CCUG 56401</strain>
    </source>
</reference>
<feature type="region of interest" description="Disordered" evidence="1">
    <location>
        <begin position="19"/>
        <end position="44"/>
    </location>
</feature>
<dbReference type="RefSeq" id="WP_263248583.1">
    <property type="nucleotide sequence ID" value="NZ_BAABLT010000029.1"/>
</dbReference>
<feature type="compositionally biased region" description="Polar residues" evidence="1">
    <location>
        <begin position="35"/>
        <end position="44"/>
    </location>
</feature>
<sequence>MADAATRIQEMLRKFQEQAQQASELRSAMQDLRGSASSPDGSVTVTVAPSGAILDLKLTPNAVRRSHTELQQAILGAVRQATADAAQQLDDTVAPILGDRFGQFQQAFNAEAPVLRPDASTGEETAGGAEPTTASSASDDPDDDFSSESFLR</sequence>
<organism evidence="2 3">
    <name type="scientific">Saccharopolyspora rosea</name>
    <dbReference type="NCBI Taxonomy" id="524884"/>
    <lineage>
        <taxon>Bacteria</taxon>
        <taxon>Bacillati</taxon>
        <taxon>Actinomycetota</taxon>
        <taxon>Actinomycetes</taxon>
        <taxon>Pseudonocardiales</taxon>
        <taxon>Pseudonocardiaceae</taxon>
        <taxon>Saccharopolyspora</taxon>
    </lineage>
</organism>
<dbReference type="Gene3D" id="3.30.1310.10">
    <property type="entry name" value="Nucleoid-associated protein YbaB-like domain"/>
    <property type="match status" value="1"/>
</dbReference>
<comment type="caution">
    <text evidence="2">The sequence shown here is derived from an EMBL/GenBank/DDBJ whole genome shotgun (WGS) entry which is preliminary data.</text>
</comment>
<dbReference type="InterPro" id="IPR036894">
    <property type="entry name" value="YbaB-like_sf"/>
</dbReference>
<evidence type="ECO:0000313" key="3">
    <source>
        <dbReference type="Proteomes" id="UP001597018"/>
    </source>
</evidence>
<evidence type="ECO:0000256" key="1">
    <source>
        <dbReference type="SAM" id="MobiDB-lite"/>
    </source>
</evidence>
<dbReference type="Pfam" id="PF02575">
    <property type="entry name" value="YbaB_DNA_bd"/>
    <property type="match status" value="1"/>
</dbReference>
<protein>
    <submittedName>
        <fullName evidence="2">YbaB/EbfC family nucleoid-associated protein</fullName>
    </submittedName>
</protein>
<feature type="region of interest" description="Disordered" evidence="1">
    <location>
        <begin position="112"/>
        <end position="152"/>
    </location>
</feature>